<dbReference type="InterPro" id="IPR027417">
    <property type="entry name" value="P-loop_NTPase"/>
</dbReference>
<dbReference type="SMART" id="SM00448">
    <property type="entry name" value="REC"/>
    <property type="match status" value="1"/>
</dbReference>
<protein>
    <recommendedName>
        <fullName evidence="2">DNA-binding transcriptional regulator NtrC</fullName>
    </recommendedName>
    <alternativeName>
        <fullName evidence="14">Nitrogen regulation protein NR(I)</fullName>
    </alternativeName>
    <alternativeName>
        <fullName evidence="15">Nitrogen regulator I</fullName>
    </alternativeName>
</protein>
<dbReference type="InterPro" id="IPR003593">
    <property type="entry name" value="AAA+_ATPase"/>
</dbReference>
<evidence type="ECO:0000256" key="16">
    <source>
        <dbReference type="ARBA" id="ARBA00043886"/>
    </source>
</evidence>
<evidence type="ECO:0000256" key="17">
    <source>
        <dbReference type="PROSITE-ProRule" id="PRU00169"/>
    </source>
</evidence>
<dbReference type="FunFam" id="3.40.50.300:FF:000006">
    <property type="entry name" value="DNA-binding transcriptional regulator NtrC"/>
    <property type="match status" value="1"/>
</dbReference>
<evidence type="ECO:0000256" key="11">
    <source>
        <dbReference type="ARBA" id="ARBA00023159"/>
    </source>
</evidence>
<evidence type="ECO:0000256" key="13">
    <source>
        <dbReference type="ARBA" id="ARBA00023231"/>
    </source>
</evidence>
<evidence type="ECO:0000256" key="4">
    <source>
        <dbReference type="ARBA" id="ARBA00022491"/>
    </source>
</evidence>
<dbReference type="Pfam" id="PF00158">
    <property type="entry name" value="Sigma54_activat"/>
    <property type="match status" value="1"/>
</dbReference>
<accession>A0A2M9FYJ3</accession>
<keyword evidence="5 17" id="KW-0597">Phosphoprotein</keyword>
<dbReference type="CDD" id="cd00009">
    <property type="entry name" value="AAA"/>
    <property type="match status" value="1"/>
</dbReference>
<comment type="subcellular location">
    <subcellularLocation>
        <location evidence="1">Cytoplasm</location>
    </subcellularLocation>
</comment>
<dbReference type="InterPro" id="IPR002078">
    <property type="entry name" value="Sigma_54_int"/>
</dbReference>
<keyword evidence="12" id="KW-0804">Transcription</keyword>
<feature type="domain" description="Response regulatory" evidence="19">
    <location>
        <begin position="4"/>
        <end position="121"/>
    </location>
</feature>
<dbReference type="Pfam" id="PF02954">
    <property type="entry name" value="HTH_8"/>
    <property type="match status" value="1"/>
</dbReference>
<dbReference type="PROSITE" id="PS00688">
    <property type="entry name" value="SIGMA54_INTERACT_3"/>
    <property type="match status" value="1"/>
</dbReference>
<dbReference type="SUPFAM" id="SSF52540">
    <property type="entry name" value="P-loop containing nucleoside triphosphate hydrolases"/>
    <property type="match status" value="1"/>
</dbReference>
<sequence length="478" mass="52351">MAKTVLIVDDDPTQLRLLESVVAKAEFRVEKATGGAEALKRLTQGRRGDIDVVLLDLAMPEIDGLEVLERVRPQHPDLPVVVLTAHGGVDTVVKAMRAGASDFLVKPASPERIRVTLENSLKLKTLTGEISRLTRKISGELGFDDLVARSPAMTSVIDLSKRAAASTIPILIEGESGVGKELVARAIQGSSERARRPFVTVNCGAIPENLVESVLFGHEKGAFTGATHRNMGKFQEASGGTLFLDEIGELKLDMQVKLLRALQQGEVDPVGAASPVKVDIRLISATNRDLAEMVREGGFREDLYYRLNVYPILIPPLRDRVGDIPLLVEHFTRTFAASENKPIRGVAPEAMELLESHDWPGNVRQLENTIFRAIVLAESEMLTLDDFPQLTGAGHRPRRTADAEIGITFAERPDCVGLLDAQGHARPLAEVELDIIRNAIDRYGGQMSEVARRLEIGRSTLYRKLREIEAADHDQAAD</sequence>
<dbReference type="InterPro" id="IPR001789">
    <property type="entry name" value="Sig_transdc_resp-reg_receiver"/>
</dbReference>
<dbReference type="PANTHER" id="PTHR32071">
    <property type="entry name" value="TRANSCRIPTIONAL REGULATORY PROTEIN"/>
    <property type="match status" value="1"/>
</dbReference>
<dbReference type="SUPFAM" id="SSF46689">
    <property type="entry name" value="Homeodomain-like"/>
    <property type="match status" value="1"/>
</dbReference>
<name>A0A2M9FYJ3_9PROT</name>
<keyword evidence="3" id="KW-0963">Cytoplasm</keyword>
<keyword evidence="21" id="KW-1185">Reference proteome</keyword>
<evidence type="ECO:0000256" key="9">
    <source>
        <dbReference type="ARBA" id="ARBA00023015"/>
    </source>
</evidence>
<dbReference type="GO" id="GO:0006355">
    <property type="term" value="P:regulation of DNA-templated transcription"/>
    <property type="evidence" value="ECO:0007669"/>
    <property type="project" value="InterPro"/>
</dbReference>
<evidence type="ECO:0000313" key="21">
    <source>
        <dbReference type="Proteomes" id="UP000229498"/>
    </source>
</evidence>
<dbReference type="InterPro" id="IPR009057">
    <property type="entry name" value="Homeodomain-like_sf"/>
</dbReference>
<evidence type="ECO:0000259" key="18">
    <source>
        <dbReference type="PROSITE" id="PS50045"/>
    </source>
</evidence>
<dbReference type="PROSITE" id="PS50110">
    <property type="entry name" value="RESPONSE_REGULATORY"/>
    <property type="match status" value="1"/>
</dbReference>
<evidence type="ECO:0000256" key="6">
    <source>
        <dbReference type="ARBA" id="ARBA00022741"/>
    </source>
</evidence>
<dbReference type="EMBL" id="PHIG01000043">
    <property type="protein sequence ID" value="PJK28531.1"/>
    <property type="molecule type" value="Genomic_DNA"/>
</dbReference>
<evidence type="ECO:0000256" key="15">
    <source>
        <dbReference type="ARBA" id="ARBA00031910"/>
    </source>
</evidence>
<dbReference type="SUPFAM" id="SSF52172">
    <property type="entry name" value="CheY-like"/>
    <property type="match status" value="1"/>
</dbReference>
<dbReference type="PROSITE" id="PS00676">
    <property type="entry name" value="SIGMA54_INTERACT_2"/>
    <property type="match status" value="1"/>
</dbReference>
<dbReference type="Gene3D" id="3.40.50.300">
    <property type="entry name" value="P-loop containing nucleotide triphosphate hydrolases"/>
    <property type="match status" value="1"/>
</dbReference>
<evidence type="ECO:0000256" key="8">
    <source>
        <dbReference type="ARBA" id="ARBA00023012"/>
    </source>
</evidence>
<evidence type="ECO:0000259" key="19">
    <source>
        <dbReference type="PROSITE" id="PS50110"/>
    </source>
</evidence>
<dbReference type="Pfam" id="PF25601">
    <property type="entry name" value="AAA_lid_14"/>
    <property type="match status" value="1"/>
</dbReference>
<dbReference type="Gene3D" id="3.40.50.2300">
    <property type="match status" value="1"/>
</dbReference>
<dbReference type="InterPro" id="IPR025943">
    <property type="entry name" value="Sigma_54_int_dom_ATP-bd_2"/>
</dbReference>
<evidence type="ECO:0000256" key="12">
    <source>
        <dbReference type="ARBA" id="ARBA00023163"/>
    </source>
</evidence>
<dbReference type="InterPro" id="IPR025944">
    <property type="entry name" value="Sigma_54_int_dom_CS"/>
</dbReference>
<evidence type="ECO:0000256" key="5">
    <source>
        <dbReference type="ARBA" id="ARBA00022553"/>
    </source>
</evidence>
<reference evidence="20 21" key="1">
    <citation type="submission" date="2017-11" db="EMBL/GenBank/DDBJ databases">
        <title>Draft genome sequence of Rhizobiales bacterium SY3-13.</title>
        <authorList>
            <person name="Sun C."/>
        </authorList>
    </citation>
    <scope>NUCLEOTIDE SEQUENCE [LARGE SCALE GENOMIC DNA]</scope>
    <source>
        <strain evidence="20 21">SY3-13</strain>
    </source>
</reference>
<dbReference type="SMART" id="SM00382">
    <property type="entry name" value="AAA"/>
    <property type="match status" value="1"/>
</dbReference>
<dbReference type="PANTHER" id="PTHR32071:SF95">
    <property type="entry name" value="DNA-BINDING TRANSCRIPTIONAL REGULATOR NTRC"/>
    <property type="match status" value="1"/>
</dbReference>
<organism evidence="20 21">
    <name type="scientific">Minwuia thermotolerans</name>
    <dbReference type="NCBI Taxonomy" id="2056226"/>
    <lineage>
        <taxon>Bacteria</taxon>
        <taxon>Pseudomonadati</taxon>
        <taxon>Pseudomonadota</taxon>
        <taxon>Alphaproteobacteria</taxon>
        <taxon>Minwuiales</taxon>
        <taxon>Minwuiaceae</taxon>
        <taxon>Minwuia</taxon>
    </lineage>
</organism>
<dbReference type="Proteomes" id="UP000229498">
    <property type="component" value="Unassembled WGS sequence"/>
</dbReference>
<evidence type="ECO:0000313" key="20">
    <source>
        <dbReference type="EMBL" id="PJK28531.1"/>
    </source>
</evidence>
<evidence type="ECO:0000256" key="3">
    <source>
        <dbReference type="ARBA" id="ARBA00022490"/>
    </source>
</evidence>
<keyword evidence="10" id="KW-0238">DNA-binding</keyword>
<dbReference type="Pfam" id="PF00072">
    <property type="entry name" value="Response_reg"/>
    <property type="match status" value="1"/>
</dbReference>
<dbReference type="GO" id="GO:0000160">
    <property type="term" value="P:phosphorelay signal transduction system"/>
    <property type="evidence" value="ECO:0007669"/>
    <property type="project" value="UniProtKB-KW"/>
</dbReference>
<dbReference type="PRINTS" id="PR01590">
    <property type="entry name" value="HTHFIS"/>
</dbReference>
<dbReference type="PROSITE" id="PS50045">
    <property type="entry name" value="SIGMA54_INTERACT_4"/>
    <property type="match status" value="1"/>
</dbReference>
<dbReference type="GO" id="GO:0043565">
    <property type="term" value="F:sequence-specific DNA binding"/>
    <property type="evidence" value="ECO:0007669"/>
    <property type="project" value="InterPro"/>
</dbReference>
<keyword evidence="6" id="KW-0547">Nucleotide-binding</keyword>
<dbReference type="InterPro" id="IPR011006">
    <property type="entry name" value="CheY-like_superfamily"/>
</dbReference>
<dbReference type="Gene3D" id="1.10.10.60">
    <property type="entry name" value="Homeodomain-like"/>
    <property type="match status" value="1"/>
</dbReference>
<comment type="function">
    <text evidence="16">Member of the two-component regulatory system NtrB/NtrC, which controls expression of the nitrogen-regulated (ntr) genes in response to nitrogen limitation. Phosphorylated NtrC binds directly to DNA and stimulates the formation of open promoter-sigma54-RNA polymerase complexes.</text>
</comment>
<comment type="caution">
    <text evidence="20">The sequence shown here is derived from an EMBL/GenBank/DDBJ whole genome shotgun (WGS) entry which is preliminary data.</text>
</comment>
<dbReference type="InterPro" id="IPR025662">
    <property type="entry name" value="Sigma_54_int_dom_ATP-bd_1"/>
</dbReference>
<dbReference type="AlphaFoldDB" id="A0A2M9FYJ3"/>
<proteinExistence type="predicted"/>
<gene>
    <name evidence="20" type="ORF">CVT23_16370</name>
</gene>
<keyword evidence="13" id="KW-0535">Nitrogen fixation</keyword>
<evidence type="ECO:0000256" key="10">
    <source>
        <dbReference type="ARBA" id="ARBA00023125"/>
    </source>
</evidence>
<dbReference type="GO" id="GO:0005737">
    <property type="term" value="C:cytoplasm"/>
    <property type="evidence" value="ECO:0007669"/>
    <property type="project" value="UniProtKB-SubCell"/>
</dbReference>
<keyword evidence="11" id="KW-0010">Activator</keyword>
<dbReference type="OrthoDB" id="9804019at2"/>
<dbReference type="RefSeq" id="WP_109796010.1">
    <property type="nucleotide sequence ID" value="NZ_PHIG01000043.1"/>
</dbReference>
<dbReference type="Gene3D" id="1.10.8.60">
    <property type="match status" value="1"/>
</dbReference>
<evidence type="ECO:0000256" key="2">
    <source>
        <dbReference type="ARBA" id="ARBA00019059"/>
    </source>
</evidence>
<dbReference type="GO" id="GO:0005524">
    <property type="term" value="F:ATP binding"/>
    <property type="evidence" value="ECO:0007669"/>
    <property type="project" value="UniProtKB-KW"/>
</dbReference>
<dbReference type="InterPro" id="IPR058031">
    <property type="entry name" value="AAA_lid_NorR"/>
</dbReference>
<feature type="domain" description="Sigma-54 factor interaction" evidence="18">
    <location>
        <begin position="146"/>
        <end position="375"/>
    </location>
</feature>
<feature type="modified residue" description="4-aspartylphosphate" evidence="17">
    <location>
        <position position="56"/>
    </location>
</feature>
<dbReference type="InterPro" id="IPR002197">
    <property type="entry name" value="HTH_Fis"/>
</dbReference>
<keyword evidence="8" id="KW-0902">Two-component regulatory system</keyword>
<dbReference type="PROSITE" id="PS00675">
    <property type="entry name" value="SIGMA54_INTERACT_1"/>
    <property type="match status" value="1"/>
</dbReference>
<evidence type="ECO:0000256" key="1">
    <source>
        <dbReference type="ARBA" id="ARBA00004496"/>
    </source>
</evidence>
<keyword evidence="9" id="KW-0805">Transcription regulation</keyword>
<evidence type="ECO:0000256" key="7">
    <source>
        <dbReference type="ARBA" id="ARBA00022840"/>
    </source>
</evidence>
<evidence type="ECO:0000256" key="14">
    <source>
        <dbReference type="ARBA" id="ARBA00029881"/>
    </source>
</evidence>
<keyword evidence="7" id="KW-0067">ATP-binding</keyword>
<keyword evidence="4" id="KW-0678">Repressor</keyword>